<dbReference type="PATRIC" id="fig|442.7.peg.2454"/>
<protein>
    <submittedName>
        <fullName evidence="1">Uncharacterized protein</fullName>
    </submittedName>
</protein>
<proteinExistence type="predicted"/>
<gene>
    <name evidence="1" type="ORF">AD929_06020</name>
</gene>
<dbReference type="EMBL" id="LHZB01000109">
    <property type="protein sequence ID" value="KXV01487.1"/>
    <property type="molecule type" value="Genomic_DNA"/>
</dbReference>
<comment type="caution">
    <text evidence="1">The sequence shown here is derived from an EMBL/GenBank/DDBJ whole genome shotgun (WGS) entry which is preliminary data.</text>
</comment>
<dbReference type="RefSeq" id="WP_062495235.1">
    <property type="nucleotide sequence ID" value="NZ_JBDNKU010000004.1"/>
</dbReference>
<organism evidence="1 2">
    <name type="scientific">Gluconobacter potus</name>
    <dbReference type="NCBI Taxonomy" id="2724927"/>
    <lineage>
        <taxon>Bacteria</taxon>
        <taxon>Pseudomonadati</taxon>
        <taxon>Pseudomonadota</taxon>
        <taxon>Alphaproteobacteria</taxon>
        <taxon>Acetobacterales</taxon>
        <taxon>Acetobacteraceae</taxon>
        <taxon>Gluconobacter</taxon>
    </lineage>
</organism>
<name>A0A149QWG4_9PROT</name>
<evidence type="ECO:0000313" key="1">
    <source>
        <dbReference type="EMBL" id="KXV01487.1"/>
    </source>
</evidence>
<evidence type="ECO:0000313" key="2">
    <source>
        <dbReference type="Proteomes" id="UP000075573"/>
    </source>
</evidence>
<reference evidence="1 2" key="1">
    <citation type="submission" date="2015-06" db="EMBL/GenBank/DDBJ databases">
        <title>Improved classification and identification of acetic acid bacteria using matrix-assisted laser desorption/ionization time-of-flight mass spectrometry; Gluconobacter nephelii and Gluconobacter uchimurae are later heterotypic synonyms of Gluconobacter japonicus and Gluconobacter oxydans, respectively.</title>
        <authorList>
            <person name="Li L."/>
            <person name="Cleenwerck I."/>
            <person name="De Vuyst L."/>
            <person name="Vandamme P."/>
        </authorList>
    </citation>
    <scope>NUCLEOTIDE SEQUENCE [LARGE SCALE GENOMIC DNA]</scope>
    <source>
        <strain evidence="1 2">LMG 1764</strain>
    </source>
</reference>
<sequence>MNWISVLCGQSAMLMFVAASHRGNRVFWHDRLTAARRRILKSCAAAVLLLSLALQTLSDGTVILNMIEWILLASPEIMVATLACSLWERSARP</sequence>
<dbReference type="Proteomes" id="UP000075573">
    <property type="component" value="Unassembled WGS sequence"/>
</dbReference>
<accession>A0A149QWG4</accession>
<dbReference type="AlphaFoldDB" id="A0A149QWG4"/>